<keyword evidence="11 15" id="KW-0378">Hydrolase</keyword>
<dbReference type="InterPro" id="IPR008179">
    <property type="entry name" value="HisE"/>
</dbReference>
<comment type="similarity">
    <text evidence="7 15">In the N-terminal section; belongs to the PRA-CH family.</text>
</comment>
<sequence length="199" mass="22513">MDSLQPDFEKLNGLLPAVIQDAYTKKVLMVGFMNDEAFNKTKEEKRVTFYSRTKERLWTKGETSGNFIEVKSMALDCDNDTLLIQAIPVGPVCHKGNDTCFGDEPNTSTDLGFLEETIQDRKNNPKQESYTNSLLNKGINKVAQKVGEEAVELVIEAKDDDKTLFLNEAADLMYHYLVLLAAKDFKLNDVIEVLKERHS</sequence>
<evidence type="ECO:0000256" key="2">
    <source>
        <dbReference type="ARBA" id="ARBA00001460"/>
    </source>
</evidence>
<evidence type="ECO:0000256" key="13">
    <source>
        <dbReference type="ARBA" id="ARBA00023102"/>
    </source>
</evidence>
<dbReference type="EC" id="3.5.4.19" evidence="15"/>
<comment type="pathway">
    <text evidence="5 15">Amino-acid biosynthesis; L-histidine biosynthesis; L-histidine from 5-phospho-alpha-D-ribose 1-diphosphate: step 2/9.</text>
</comment>
<keyword evidence="13 15" id="KW-0368">Histidine biosynthesis</keyword>
<comment type="catalytic activity">
    <reaction evidence="1 15">
        <text>1-(5-phospho-beta-D-ribosyl)-5'-AMP + H2O = 1-(5-phospho-beta-D-ribosyl)-5-[(5-phospho-beta-D-ribosylamino)methylideneamino]imidazole-4-carboxamide</text>
        <dbReference type="Rhea" id="RHEA:20049"/>
        <dbReference type="ChEBI" id="CHEBI:15377"/>
        <dbReference type="ChEBI" id="CHEBI:58435"/>
        <dbReference type="ChEBI" id="CHEBI:59457"/>
        <dbReference type="EC" id="3.5.4.19"/>
    </reaction>
</comment>
<dbReference type="InterPro" id="IPR038019">
    <property type="entry name" value="PRib_AMP_CycHydrolase_sf"/>
</dbReference>
<dbReference type="PANTHER" id="PTHR42945">
    <property type="entry name" value="HISTIDINE BIOSYNTHESIS BIFUNCTIONAL PROTEIN"/>
    <property type="match status" value="1"/>
</dbReference>
<dbReference type="EMBL" id="JAESIY010000015">
    <property type="protein sequence ID" value="MBL3658671.1"/>
    <property type="molecule type" value="Genomic_DNA"/>
</dbReference>
<organism evidence="17 18">
    <name type="scientific">Fulvivirga sediminis</name>
    <dbReference type="NCBI Taxonomy" id="2803949"/>
    <lineage>
        <taxon>Bacteria</taxon>
        <taxon>Pseudomonadati</taxon>
        <taxon>Bacteroidota</taxon>
        <taxon>Cytophagia</taxon>
        <taxon>Cytophagales</taxon>
        <taxon>Fulvivirgaceae</taxon>
        <taxon>Fulvivirga</taxon>
    </lineage>
</organism>
<dbReference type="FunFam" id="3.10.20.810:FF:000001">
    <property type="entry name" value="Histidine biosynthesis bifunctional protein HisIE"/>
    <property type="match status" value="1"/>
</dbReference>
<dbReference type="Pfam" id="PF01503">
    <property type="entry name" value="PRA-PH"/>
    <property type="match status" value="1"/>
</dbReference>
<dbReference type="Pfam" id="PF01502">
    <property type="entry name" value="PRA-CH"/>
    <property type="match status" value="1"/>
</dbReference>
<dbReference type="FunFam" id="1.10.287.1080:FF:000002">
    <property type="entry name" value="Histidine biosynthesis bifunctional protein HisIE"/>
    <property type="match status" value="1"/>
</dbReference>
<dbReference type="HAMAP" id="MF_01020">
    <property type="entry name" value="HisE"/>
    <property type="match status" value="1"/>
</dbReference>
<dbReference type="CDD" id="cd11534">
    <property type="entry name" value="NTP-PPase_HisIE_like"/>
    <property type="match status" value="1"/>
</dbReference>
<keyword evidence="9 15" id="KW-0028">Amino-acid biosynthesis</keyword>
<evidence type="ECO:0000256" key="9">
    <source>
        <dbReference type="ARBA" id="ARBA00022605"/>
    </source>
</evidence>
<evidence type="ECO:0000256" key="15">
    <source>
        <dbReference type="HAMAP-Rule" id="MF_01019"/>
    </source>
</evidence>
<proteinExistence type="inferred from homology"/>
<dbReference type="HAMAP" id="MF_01019">
    <property type="entry name" value="HisIE"/>
    <property type="match status" value="1"/>
</dbReference>
<feature type="region of interest" description="Phosphoribosyl-AMP cyclohydrolase" evidence="15">
    <location>
        <begin position="1"/>
        <end position="110"/>
    </location>
</feature>
<evidence type="ECO:0000256" key="8">
    <source>
        <dbReference type="ARBA" id="ARBA00022490"/>
    </source>
</evidence>
<keyword evidence="8 15" id="KW-0963">Cytoplasm</keyword>
<evidence type="ECO:0000256" key="7">
    <source>
        <dbReference type="ARBA" id="ARBA00008299"/>
    </source>
</evidence>
<feature type="domain" description="Phosphoribosyl-AMP cyclohydrolase" evidence="16">
    <location>
        <begin position="29"/>
        <end position="101"/>
    </location>
</feature>
<comment type="pathway">
    <text evidence="4 15">Amino-acid biosynthesis; L-histidine biosynthesis; L-histidine from 5-phospho-alpha-D-ribose 1-diphosphate: step 3/9.</text>
</comment>
<dbReference type="Gene3D" id="3.10.20.810">
    <property type="entry name" value="Phosphoribosyl-AMP cyclohydrolase"/>
    <property type="match status" value="1"/>
</dbReference>
<reference evidence="17" key="1">
    <citation type="submission" date="2021-01" db="EMBL/GenBank/DDBJ databases">
        <title>Fulvivirga kasyanovii gen. nov., sp nov., a novel member of the phylum Bacteroidetes isolated from seawater in a mussel farm.</title>
        <authorList>
            <person name="Zhao L.-H."/>
            <person name="Wang Z.-J."/>
        </authorList>
    </citation>
    <scope>NUCLEOTIDE SEQUENCE</scope>
    <source>
        <strain evidence="17">2943</strain>
    </source>
</reference>
<comment type="caution">
    <text evidence="17">The sequence shown here is derived from an EMBL/GenBank/DDBJ whole genome shotgun (WGS) entry which is preliminary data.</text>
</comment>
<dbReference type="RefSeq" id="WP_202246466.1">
    <property type="nucleotide sequence ID" value="NZ_JAESIY010000015.1"/>
</dbReference>
<evidence type="ECO:0000313" key="18">
    <source>
        <dbReference type="Proteomes" id="UP000659388"/>
    </source>
</evidence>
<evidence type="ECO:0000256" key="5">
    <source>
        <dbReference type="ARBA" id="ARBA00005204"/>
    </source>
</evidence>
<dbReference type="Gene3D" id="1.10.287.1080">
    <property type="entry name" value="MazG-like"/>
    <property type="match status" value="1"/>
</dbReference>
<dbReference type="GO" id="GO:0000105">
    <property type="term" value="P:L-histidine biosynthetic process"/>
    <property type="evidence" value="ECO:0007669"/>
    <property type="project" value="UniProtKB-UniRule"/>
</dbReference>
<dbReference type="InterPro" id="IPR002496">
    <property type="entry name" value="PRib_AMP_CycHydrolase_dom"/>
</dbReference>
<dbReference type="GO" id="GO:0004635">
    <property type="term" value="F:phosphoribosyl-AMP cyclohydrolase activity"/>
    <property type="evidence" value="ECO:0007669"/>
    <property type="project" value="UniProtKB-UniRule"/>
</dbReference>
<dbReference type="SUPFAM" id="SSF141734">
    <property type="entry name" value="HisI-like"/>
    <property type="match status" value="1"/>
</dbReference>
<keyword evidence="12 15" id="KW-0067">ATP-binding</keyword>
<dbReference type="PANTHER" id="PTHR42945:SF9">
    <property type="entry name" value="HISTIDINE BIOSYNTHESIS BIFUNCTIONAL PROTEIN HISIE"/>
    <property type="match status" value="1"/>
</dbReference>
<dbReference type="InterPro" id="IPR023019">
    <property type="entry name" value="His_synth_HisIE"/>
</dbReference>
<keyword evidence="10 15" id="KW-0547">Nucleotide-binding</keyword>
<evidence type="ECO:0000256" key="11">
    <source>
        <dbReference type="ARBA" id="ARBA00022801"/>
    </source>
</evidence>
<dbReference type="GO" id="GO:0005524">
    <property type="term" value="F:ATP binding"/>
    <property type="evidence" value="ECO:0007669"/>
    <property type="project" value="UniProtKB-KW"/>
</dbReference>
<evidence type="ECO:0000256" key="14">
    <source>
        <dbReference type="ARBA" id="ARBA00023268"/>
    </source>
</evidence>
<evidence type="ECO:0000256" key="6">
    <source>
        <dbReference type="ARBA" id="ARBA00007731"/>
    </source>
</evidence>
<dbReference type="SUPFAM" id="SSF101386">
    <property type="entry name" value="all-alpha NTP pyrophosphatases"/>
    <property type="match status" value="1"/>
</dbReference>
<comment type="catalytic activity">
    <reaction evidence="2 15">
        <text>1-(5-phospho-beta-D-ribosyl)-ATP + H2O = 1-(5-phospho-beta-D-ribosyl)-5'-AMP + diphosphate + H(+)</text>
        <dbReference type="Rhea" id="RHEA:22828"/>
        <dbReference type="ChEBI" id="CHEBI:15377"/>
        <dbReference type="ChEBI" id="CHEBI:15378"/>
        <dbReference type="ChEBI" id="CHEBI:33019"/>
        <dbReference type="ChEBI" id="CHEBI:59457"/>
        <dbReference type="ChEBI" id="CHEBI:73183"/>
        <dbReference type="EC" id="3.6.1.31"/>
    </reaction>
</comment>
<dbReference type="GO" id="GO:0005737">
    <property type="term" value="C:cytoplasm"/>
    <property type="evidence" value="ECO:0007669"/>
    <property type="project" value="UniProtKB-SubCell"/>
</dbReference>
<dbReference type="Proteomes" id="UP000659388">
    <property type="component" value="Unassembled WGS sequence"/>
</dbReference>
<evidence type="ECO:0000256" key="4">
    <source>
        <dbReference type="ARBA" id="ARBA00005169"/>
    </source>
</evidence>
<evidence type="ECO:0000259" key="16">
    <source>
        <dbReference type="Pfam" id="PF01502"/>
    </source>
</evidence>
<evidence type="ECO:0000256" key="10">
    <source>
        <dbReference type="ARBA" id="ARBA00022741"/>
    </source>
</evidence>
<dbReference type="EC" id="3.6.1.31" evidence="15"/>
<evidence type="ECO:0000256" key="1">
    <source>
        <dbReference type="ARBA" id="ARBA00000024"/>
    </source>
</evidence>
<dbReference type="InterPro" id="IPR021130">
    <property type="entry name" value="PRib-ATP_PPHydrolase-like"/>
</dbReference>
<comment type="subcellular location">
    <subcellularLocation>
        <location evidence="3 15">Cytoplasm</location>
    </subcellularLocation>
</comment>
<keyword evidence="14 15" id="KW-0511">Multifunctional enzyme</keyword>
<keyword evidence="18" id="KW-1185">Reference proteome</keyword>
<evidence type="ECO:0000256" key="12">
    <source>
        <dbReference type="ARBA" id="ARBA00022840"/>
    </source>
</evidence>
<evidence type="ECO:0000313" key="17">
    <source>
        <dbReference type="EMBL" id="MBL3658671.1"/>
    </source>
</evidence>
<name>A0A937F994_9BACT</name>
<comment type="similarity">
    <text evidence="6 15">In the C-terminal section; belongs to the PRA-PH family.</text>
</comment>
<gene>
    <name evidence="15" type="primary">hisI</name>
    <name evidence="15" type="synonym">hisIE</name>
    <name evidence="17" type="ORF">JL102_21145</name>
</gene>
<accession>A0A937F994</accession>
<dbReference type="NCBIfam" id="TIGR03188">
    <property type="entry name" value="histidine_hisI"/>
    <property type="match status" value="1"/>
</dbReference>
<dbReference type="GO" id="GO:0004636">
    <property type="term" value="F:phosphoribosyl-ATP diphosphatase activity"/>
    <property type="evidence" value="ECO:0007669"/>
    <property type="project" value="UniProtKB-UniRule"/>
</dbReference>
<protein>
    <recommendedName>
        <fullName evidence="15">Histidine biosynthesis bifunctional protein HisIE</fullName>
    </recommendedName>
    <domain>
        <recommendedName>
            <fullName evidence="15">Phosphoribosyl-AMP cyclohydrolase</fullName>
            <shortName evidence="15">PRA-CH</shortName>
            <ecNumber evidence="15">3.5.4.19</ecNumber>
        </recommendedName>
    </domain>
    <domain>
        <recommendedName>
            <fullName evidence="15">Phosphoribosyl-ATP pyrophosphatase</fullName>
            <shortName evidence="15">PRA-PH</shortName>
            <ecNumber evidence="15">3.6.1.31</ecNumber>
        </recommendedName>
    </domain>
</protein>
<dbReference type="AlphaFoldDB" id="A0A937F994"/>
<feature type="region of interest" description="Phosphoribosyl-ATP pyrophosphohydrolase" evidence="15">
    <location>
        <begin position="111"/>
        <end position="199"/>
    </location>
</feature>
<dbReference type="NCBIfam" id="NF000768">
    <property type="entry name" value="PRK00051.1"/>
    <property type="match status" value="1"/>
</dbReference>
<evidence type="ECO:0000256" key="3">
    <source>
        <dbReference type="ARBA" id="ARBA00004496"/>
    </source>
</evidence>
<dbReference type="NCBIfam" id="NF002747">
    <property type="entry name" value="PRK02759.1"/>
    <property type="match status" value="1"/>
</dbReference>